<evidence type="ECO:0000256" key="4">
    <source>
        <dbReference type="ARBA" id="ARBA00013682"/>
    </source>
</evidence>
<keyword evidence="11" id="KW-1185">Reference proteome</keyword>
<dbReference type="PROSITE" id="PS00092">
    <property type="entry name" value="N6_MTASE"/>
    <property type="match status" value="1"/>
</dbReference>
<dbReference type="PIRSF" id="PIRSF004553">
    <property type="entry name" value="CHP00095"/>
    <property type="match status" value="1"/>
</dbReference>
<evidence type="ECO:0000313" key="10">
    <source>
        <dbReference type="EMBL" id="MCE2597340.1"/>
    </source>
</evidence>
<dbReference type="GO" id="GO:0052913">
    <property type="term" value="F:16S rRNA (guanine(966)-N(2))-methyltransferase activity"/>
    <property type="evidence" value="ECO:0007669"/>
    <property type="project" value="UniProtKB-EC"/>
</dbReference>
<dbReference type="InterPro" id="IPR004398">
    <property type="entry name" value="RNA_MeTrfase_RsmD"/>
</dbReference>
<evidence type="ECO:0000256" key="1">
    <source>
        <dbReference type="ARBA" id="ARBA00002649"/>
    </source>
</evidence>
<dbReference type="EC" id="2.1.1.171" evidence="3 9"/>
<dbReference type="SUPFAM" id="SSF53335">
    <property type="entry name" value="S-adenosyl-L-methionine-dependent methyltransferases"/>
    <property type="match status" value="1"/>
</dbReference>
<dbReference type="Pfam" id="PF03602">
    <property type="entry name" value="Cons_hypoth95"/>
    <property type="match status" value="1"/>
</dbReference>
<evidence type="ECO:0000256" key="3">
    <source>
        <dbReference type="ARBA" id="ARBA00012141"/>
    </source>
</evidence>
<dbReference type="Proteomes" id="UP001201273">
    <property type="component" value="Unassembled WGS sequence"/>
</dbReference>
<protein>
    <recommendedName>
        <fullName evidence="4 9">Ribosomal RNA small subunit methyltransferase D</fullName>
        <ecNumber evidence="3 9">2.1.1.171</ecNumber>
    </recommendedName>
</protein>
<evidence type="ECO:0000256" key="9">
    <source>
        <dbReference type="PIRNR" id="PIRNR004553"/>
    </source>
</evidence>
<keyword evidence="9" id="KW-0698">rRNA processing</keyword>
<dbReference type="InterPro" id="IPR002052">
    <property type="entry name" value="DNA_methylase_N6_adenine_CS"/>
</dbReference>
<gene>
    <name evidence="10" type="primary">rsmD</name>
    <name evidence="10" type="ORF">K6Y31_21445</name>
</gene>
<evidence type="ECO:0000256" key="2">
    <source>
        <dbReference type="ARBA" id="ARBA00005269"/>
    </source>
</evidence>
<organism evidence="10 11">
    <name type="scientific">Motilimonas cestriensis</name>
    <dbReference type="NCBI Taxonomy" id="2742685"/>
    <lineage>
        <taxon>Bacteria</taxon>
        <taxon>Pseudomonadati</taxon>
        <taxon>Pseudomonadota</taxon>
        <taxon>Gammaproteobacteria</taxon>
        <taxon>Alteromonadales</taxon>
        <taxon>Alteromonadales genera incertae sedis</taxon>
        <taxon>Motilimonas</taxon>
    </lineage>
</organism>
<dbReference type="RefSeq" id="WP_233055079.1">
    <property type="nucleotide sequence ID" value="NZ_JAIMJA010000044.1"/>
</dbReference>
<dbReference type="PANTHER" id="PTHR43542">
    <property type="entry name" value="METHYLTRANSFERASE"/>
    <property type="match status" value="1"/>
</dbReference>
<proteinExistence type="inferred from homology"/>
<sequence length="202" mass="22838">MGTNQRLRSKQKAINPTKDGQIRIIAGQWRGRKLPVKDLEGLRPTTDRVKETVFNWLAMDIREANCLDCFSGSGSLAFEALSRYASTAVLIEKDKLAAKQLETNLAAVKASNGKVVCTDSLAYLSKPANQQFDIVFVDPPFRKGLLEPCCEQLESNNWLSMNALIYIEREKELTQPKLPFNWQLIKDKTAGQVIYQVYQRQA</sequence>
<evidence type="ECO:0000256" key="8">
    <source>
        <dbReference type="ARBA" id="ARBA00048326"/>
    </source>
</evidence>
<comment type="function">
    <text evidence="1 9">Specifically methylates the guanine in position 966 of 16S rRNA in the assembled 30S particle.</text>
</comment>
<keyword evidence="5 9" id="KW-0489">Methyltransferase</keyword>
<name>A0ABS8WFX6_9GAMM</name>
<evidence type="ECO:0000313" key="11">
    <source>
        <dbReference type="Proteomes" id="UP001201273"/>
    </source>
</evidence>
<comment type="similarity">
    <text evidence="2 9">Belongs to the methyltransferase superfamily. RsmD family.</text>
</comment>
<dbReference type="Gene3D" id="3.40.50.150">
    <property type="entry name" value="Vaccinia Virus protein VP39"/>
    <property type="match status" value="1"/>
</dbReference>
<accession>A0ABS8WFX6</accession>
<reference evidence="10 11" key="1">
    <citation type="journal article" date="2022" name="Environ. Microbiol. Rep.">
        <title>Eco-phylogenetic analyses reveal divergent evolution of vitamin B12 metabolism in the marine bacterial family 'Psychromonadaceae'.</title>
        <authorList>
            <person name="Jin X."/>
            <person name="Yang Y."/>
            <person name="Cao H."/>
            <person name="Gao B."/>
            <person name="Zhao Z."/>
        </authorList>
    </citation>
    <scope>NUCLEOTIDE SEQUENCE [LARGE SCALE GENOMIC DNA]</scope>
    <source>
        <strain evidence="10 11">MKS20</strain>
    </source>
</reference>
<dbReference type="PANTHER" id="PTHR43542:SF1">
    <property type="entry name" value="METHYLTRANSFERASE"/>
    <property type="match status" value="1"/>
</dbReference>
<keyword evidence="7 9" id="KW-0949">S-adenosyl-L-methionine</keyword>
<evidence type="ECO:0000256" key="6">
    <source>
        <dbReference type="ARBA" id="ARBA00022679"/>
    </source>
</evidence>
<dbReference type="NCBIfam" id="TIGR00095">
    <property type="entry name" value="16S rRNA (guanine(966)-N(2))-methyltransferase RsmD"/>
    <property type="match status" value="1"/>
</dbReference>
<evidence type="ECO:0000256" key="7">
    <source>
        <dbReference type="ARBA" id="ARBA00022691"/>
    </source>
</evidence>
<comment type="caution">
    <text evidence="10">The sequence shown here is derived from an EMBL/GenBank/DDBJ whole genome shotgun (WGS) entry which is preliminary data.</text>
</comment>
<keyword evidence="6 9" id="KW-0808">Transferase</keyword>
<dbReference type="EMBL" id="JAIMJA010000044">
    <property type="protein sequence ID" value="MCE2597340.1"/>
    <property type="molecule type" value="Genomic_DNA"/>
</dbReference>
<dbReference type="CDD" id="cd02440">
    <property type="entry name" value="AdoMet_MTases"/>
    <property type="match status" value="1"/>
</dbReference>
<evidence type="ECO:0000256" key="5">
    <source>
        <dbReference type="ARBA" id="ARBA00022603"/>
    </source>
</evidence>
<comment type="catalytic activity">
    <reaction evidence="8 9">
        <text>guanosine(966) in 16S rRNA + S-adenosyl-L-methionine = N(2)-methylguanosine(966) in 16S rRNA + S-adenosyl-L-homocysteine + H(+)</text>
        <dbReference type="Rhea" id="RHEA:23548"/>
        <dbReference type="Rhea" id="RHEA-COMP:10211"/>
        <dbReference type="Rhea" id="RHEA-COMP:10212"/>
        <dbReference type="ChEBI" id="CHEBI:15378"/>
        <dbReference type="ChEBI" id="CHEBI:57856"/>
        <dbReference type="ChEBI" id="CHEBI:59789"/>
        <dbReference type="ChEBI" id="CHEBI:74269"/>
        <dbReference type="ChEBI" id="CHEBI:74481"/>
        <dbReference type="EC" id="2.1.1.171"/>
    </reaction>
</comment>
<dbReference type="InterPro" id="IPR029063">
    <property type="entry name" value="SAM-dependent_MTases_sf"/>
</dbReference>